<dbReference type="PRINTS" id="PR00420">
    <property type="entry name" value="RNGMNOXGNASE"/>
</dbReference>
<dbReference type="AlphaFoldDB" id="Q8RJX6"/>
<reference evidence="3" key="1">
    <citation type="journal article" date="2002" name="J. Biol. Chem.">
        <title>The biosynthesis of the aromatic myxobacterial electron transport inhibitor stigmatellin is directed by a novel type of modular polyketide synthase.</title>
        <authorList>
            <person name="Gaitatzis N."/>
            <person name="Silakowski B."/>
            <person name="Kunze B."/>
            <person name="Nordsiek G."/>
            <person name="Blocker H."/>
            <person name="Hofle G."/>
            <person name="Muller R."/>
        </authorList>
    </citation>
    <scope>NUCLEOTIDE SEQUENCE</scope>
    <source>
        <strain evidence="3">Sg a15</strain>
    </source>
</reference>
<dbReference type="GO" id="GO:0019622">
    <property type="term" value="P:3-(3-hydroxy)phenylpropionate catabolic process"/>
    <property type="evidence" value="ECO:0007669"/>
    <property type="project" value="TreeGrafter"/>
</dbReference>
<dbReference type="GO" id="GO:0008688">
    <property type="term" value="F:3-(3-hydroxyphenyl)propionate hydroxylase activity"/>
    <property type="evidence" value="ECO:0007669"/>
    <property type="project" value="TreeGrafter"/>
</dbReference>
<keyword evidence="1" id="KW-0560">Oxidoreductase</keyword>
<dbReference type="InterPro" id="IPR036188">
    <property type="entry name" value="FAD/NAD-bd_sf"/>
</dbReference>
<name>Q8RJX6_STIAU</name>
<proteinExistence type="predicted"/>
<dbReference type="PANTHER" id="PTHR43476:SF3">
    <property type="entry name" value="FAD-BINDING MONOOXYGENASE"/>
    <property type="match status" value="1"/>
</dbReference>
<dbReference type="InterPro" id="IPR002938">
    <property type="entry name" value="FAD-bd"/>
</dbReference>
<evidence type="ECO:0000256" key="1">
    <source>
        <dbReference type="ARBA" id="ARBA00023002"/>
    </source>
</evidence>
<dbReference type="Pfam" id="PF01494">
    <property type="entry name" value="FAD_binding_3"/>
    <property type="match status" value="1"/>
</dbReference>
<organism evidence="3">
    <name type="scientific">Stigmatella aurantiaca</name>
    <dbReference type="NCBI Taxonomy" id="41"/>
    <lineage>
        <taxon>Bacteria</taxon>
        <taxon>Pseudomonadati</taxon>
        <taxon>Myxococcota</taxon>
        <taxon>Myxococcia</taxon>
        <taxon>Myxococcales</taxon>
        <taxon>Cystobacterineae</taxon>
        <taxon>Archangiaceae</taxon>
        <taxon>Stigmatella</taxon>
    </lineage>
</organism>
<evidence type="ECO:0000313" key="3">
    <source>
        <dbReference type="EMBL" id="CAD19095.1"/>
    </source>
</evidence>
<dbReference type="Gene3D" id="3.30.70.2450">
    <property type="match status" value="1"/>
</dbReference>
<feature type="domain" description="FAD-binding" evidence="2">
    <location>
        <begin position="2"/>
        <end position="332"/>
    </location>
</feature>
<dbReference type="EMBL" id="AJ421825">
    <property type="protein sequence ID" value="CAD19095.1"/>
    <property type="molecule type" value="Genomic_DNA"/>
</dbReference>
<protein>
    <submittedName>
        <fullName evidence="3">Cytochrome P450 dependent monooxygenase</fullName>
    </submittedName>
</protein>
<dbReference type="GO" id="GO:0071949">
    <property type="term" value="F:FAD binding"/>
    <property type="evidence" value="ECO:0007669"/>
    <property type="project" value="InterPro"/>
</dbReference>
<gene>
    <name evidence="3" type="primary">stiL</name>
</gene>
<dbReference type="KEGG" id="ag:CAD19095"/>
<dbReference type="InterPro" id="IPR050631">
    <property type="entry name" value="PheA/TfdB_FAD_monoxygenase"/>
</dbReference>
<evidence type="ECO:0000259" key="2">
    <source>
        <dbReference type="Pfam" id="PF01494"/>
    </source>
</evidence>
<dbReference type="PANTHER" id="PTHR43476">
    <property type="entry name" value="3-(3-HYDROXY-PHENYL)PROPIONATE/3-HYDROXYCINNAMIC ACID HYDROXYLASE"/>
    <property type="match status" value="1"/>
</dbReference>
<dbReference type="SUPFAM" id="SSF51905">
    <property type="entry name" value="FAD/NAD(P)-binding domain"/>
    <property type="match status" value="1"/>
</dbReference>
<accession>Q8RJX6</accession>
<keyword evidence="3" id="KW-0503">Monooxygenase</keyword>
<dbReference type="Gene3D" id="3.50.50.60">
    <property type="entry name" value="FAD/NAD(P)-binding domain"/>
    <property type="match status" value="1"/>
</dbReference>
<sequence length="523" mass="57125">MDVAIVGGGPVGLMAANLLGSYGVGVLVLERESSPHTYPRAVALYDDALRTFQAVGLVEKQASEMMMDLEMQIVSGTGQLLIGVNPAVASMPFGHPSGGAMLQPLLEDNLRKGLGRFKDVELRLGHRVDGVVQDSEGVQLRVTSANGESYTVRARYALGCDGGKSSLREACGIELAGSTIDQPWLVIDTRKPTQSPPKARIVADAVRPMVYIPLPDRYERWETRLMRGETPEHFSTEQSVRDILAPWMKSEPYEIVRHRVYIHHYRLAERYRDRRIFLLGDAAHLVPPFGAQGLSSGIRDAVNLAWKVAMAVKGLVGSEVLNSYQAERRMQMRETMLGVRMMSMVVSPNKWTAPLRDGFFGLLAAIPPVRKALHEVDGRFPSRFRSGFFLRGGGAGDMIIQPRVRTQKGGNVLLDEVLGTGFAVVGMNREPAHVMSSASKRFWEGLGARFVRVVSGNTIVGEDSGVEGGSVVAADESGALTKWFTASGGDMAIVRPDRYVAALFQASRVDSVTSDLQRMLRAS</sequence>